<evidence type="ECO:0000256" key="9">
    <source>
        <dbReference type="ARBA" id="ARBA00044145"/>
    </source>
</evidence>
<dbReference type="InterPro" id="IPR006116">
    <property type="entry name" value="NT_2-5OAS_ClassI-CCAase"/>
</dbReference>
<evidence type="ECO:0000256" key="7">
    <source>
        <dbReference type="ARBA" id="ARBA00023080"/>
    </source>
</evidence>
<dbReference type="EMBL" id="JBHUHO010000002">
    <property type="protein sequence ID" value="MFD2114255.1"/>
    <property type="molecule type" value="Genomic_DNA"/>
</dbReference>
<dbReference type="CDD" id="cd05400">
    <property type="entry name" value="NT_2-5OAS_ClassI-CCAase"/>
    <property type="match status" value="1"/>
</dbReference>
<evidence type="ECO:0000256" key="11">
    <source>
        <dbReference type="SAM" id="MobiDB-lite"/>
    </source>
</evidence>
<keyword evidence="3" id="KW-0479">Metal-binding</keyword>
<evidence type="ECO:0000313" key="13">
    <source>
        <dbReference type="EMBL" id="MFD2114255.1"/>
    </source>
</evidence>
<dbReference type="Proteomes" id="UP001597362">
    <property type="component" value="Unassembled WGS sequence"/>
</dbReference>
<keyword evidence="4" id="KW-0547">Nucleotide-binding</keyword>
<evidence type="ECO:0000313" key="14">
    <source>
        <dbReference type="Proteomes" id="UP001597362"/>
    </source>
</evidence>
<comment type="caution">
    <text evidence="13">The sequence shown here is derived from an EMBL/GenBank/DDBJ whole genome shotgun (WGS) entry which is preliminary data.</text>
</comment>
<evidence type="ECO:0000256" key="5">
    <source>
        <dbReference type="ARBA" id="ARBA00022840"/>
    </source>
</evidence>
<feature type="region of interest" description="Disordered" evidence="11">
    <location>
        <begin position="317"/>
        <end position="343"/>
    </location>
</feature>
<evidence type="ECO:0000256" key="4">
    <source>
        <dbReference type="ARBA" id="ARBA00022741"/>
    </source>
</evidence>
<keyword evidence="8" id="KW-0051">Antiviral defense</keyword>
<organism evidence="13 14">
    <name type="scientific">Paenibacillus yanchengensis</name>
    <dbReference type="NCBI Taxonomy" id="2035833"/>
    <lineage>
        <taxon>Bacteria</taxon>
        <taxon>Bacillati</taxon>
        <taxon>Bacillota</taxon>
        <taxon>Bacilli</taxon>
        <taxon>Bacillales</taxon>
        <taxon>Paenibacillaceae</taxon>
        <taxon>Paenibacillus</taxon>
    </lineage>
</organism>
<accession>A0ABW4YF81</accession>
<name>A0ABW4YF81_9BACL</name>
<evidence type="ECO:0000256" key="8">
    <source>
        <dbReference type="ARBA" id="ARBA00023118"/>
    </source>
</evidence>
<keyword evidence="5" id="KW-0067">ATP-binding</keyword>
<protein>
    <recommendedName>
        <fullName evidence="9">Cyclic GMP-AMP synthase</fullName>
    </recommendedName>
</protein>
<keyword evidence="7" id="KW-0546">Nucleotide metabolism</keyword>
<keyword evidence="2" id="KW-0548">Nucleotidyltransferase</keyword>
<dbReference type="RefSeq" id="WP_377769227.1">
    <property type="nucleotide sequence ID" value="NZ_JBHUHO010000002.1"/>
</dbReference>
<dbReference type="InterPro" id="IPR048445">
    <property type="entry name" value="DncV-like_NTFase"/>
</dbReference>
<gene>
    <name evidence="13" type="ORF">ACFSJH_00600</name>
</gene>
<evidence type="ECO:0000259" key="12">
    <source>
        <dbReference type="Pfam" id="PF21654"/>
    </source>
</evidence>
<evidence type="ECO:0000256" key="10">
    <source>
        <dbReference type="ARBA" id="ARBA00048304"/>
    </source>
</evidence>
<evidence type="ECO:0000256" key="2">
    <source>
        <dbReference type="ARBA" id="ARBA00022695"/>
    </source>
</evidence>
<sequence>MPHCQKQFEEFHNNIKLSDEDDILREKRDIIIDRLKEKMPKEAKSYSTFNQGSYAMKTGIKPLDGHYDIDLGLLFEMSTSDVDTPVEAKKWVYDALIDHTNDVNMKSPCVTVNYQAGYHVDVTIYAAQNPDNKVYLAKGKLTSSKENQTWDESNPKDLIQAIRNRYTEQEDRRQFRRIIRYLKRWKDEQFAVNGNGRPTGIALTAIAYHHMQVKSEIVDLFSGKKEYRDLDALVNLLNSFLLSFTSKYEWEDNQLVSYPYVEVTLPISPYPNLLERMSLKQIKSFKEKLETLQVCLIKARDEVDKSDAATILQKQFGSDFPIPPKDDGQKASTRAVIPSNESA</sequence>
<keyword evidence="1" id="KW-0808">Transferase</keyword>
<dbReference type="Pfam" id="PF21654">
    <property type="entry name" value="DncV-like_NTFase"/>
    <property type="match status" value="1"/>
</dbReference>
<proteinExistence type="predicted"/>
<keyword evidence="6" id="KW-0460">Magnesium</keyword>
<feature type="domain" description="Cyclic GMP-AMP synthase DncV-like nucleotidyltransferase" evidence="12">
    <location>
        <begin position="49"/>
        <end position="125"/>
    </location>
</feature>
<keyword evidence="14" id="KW-1185">Reference proteome</keyword>
<evidence type="ECO:0000256" key="6">
    <source>
        <dbReference type="ARBA" id="ARBA00022842"/>
    </source>
</evidence>
<reference evidence="14" key="1">
    <citation type="journal article" date="2019" name="Int. J. Syst. Evol. Microbiol.">
        <title>The Global Catalogue of Microorganisms (GCM) 10K type strain sequencing project: providing services to taxonomists for standard genome sequencing and annotation.</title>
        <authorList>
            <consortium name="The Broad Institute Genomics Platform"/>
            <consortium name="The Broad Institute Genome Sequencing Center for Infectious Disease"/>
            <person name="Wu L."/>
            <person name="Ma J."/>
        </authorList>
    </citation>
    <scope>NUCLEOTIDE SEQUENCE [LARGE SCALE GENOMIC DNA]</scope>
    <source>
        <strain evidence="14">GH52</strain>
    </source>
</reference>
<comment type="catalytic activity">
    <reaction evidence="10">
        <text>GTP + ATP = 3',3'-cGAMP + 2 diphosphate</text>
        <dbReference type="Rhea" id="RHEA:35647"/>
        <dbReference type="ChEBI" id="CHEBI:30616"/>
        <dbReference type="ChEBI" id="CHEBI:33019"/>
        <dbReference type="ChEBI" id="CHEBI:37565"/>
        <dbReference type="ChEBI" id="CHEBI:71501"/>
    </reaction>
    <physiologicalReaction direction="left-to-right" evidence="10">
        <dbReference type="Rhea" id="RHEA:35648"/>
    </physiologicalReaction>
</comment>
<evidence type="ECO:0000256" key="3">
    <source>
        <dbReference type="ARBA" id="ARBA00022723"/>
    </source>
</evidence>
<evidence type="ECO:0000256" key="1">
    <source>
        <dbReference type="ARBA" id="ARBA00022679"/>
    </source>
</evidence>